<feature type="compositionally biased region" description="Basic and acidic residues" evidence="11">
    <location>
        <begin position="97"/>
        <end position="108"/>
    </location>
</feature>
<evidence type="ECO:0000313" key="13">
    <source>
        <dbReference type="EMBL" id="KAF1992537.1"/>
    </source>
</evidence>
<evidence type="ECO:0000256" key="2">
    <source>
        <dbReference type="ARBA" id="ARBA00007465"/>
    </source>
</evidence>
<protein>
    <recommendedName>
        <fullName evidence="9">Small ribosomal subunit protein uS4m</fullName>
    </recommendedName>
</protein>
<keyword evidence="7" id="KW-0687">Ribonucleoprotein</keyword>
<evidence type="ECO:0000259" key="12">
    <source>
        <dbReference type="SMART" id="SM00363"/>
    </source>
</evidence>
<dbReference type="PANTHER" id="PTHR11831">
    <property type="entry name" value="30S 40S RIBOSOMAL PROTEIN"/>
    <property type="match status" value="1"/>
</dbReference>
<organism evidence="13 14">
    <name type="scientific">Aulographum hederae CBS 113979</name>
    <dbReference type="NCBI Taxonomy" id="1176131"/>
    <lineage>
        <taxon>Eukaryota</taxon>
        <taxon>Fungi</taxon>
        <taxon>Dikarya</taxon>
        <taxon>Ascomycota</taxon>
        <taxon>Pezizomycotina</taxon>
        <taxon>Dothideomycetes</taxon>
        <taxon>Pleosporomycetidae</taxon>
        <taxon>Aulographales</taxon>
        <taxon>Aulographaceae</taxon>
    </lineage>
</organism>
<comment type="similarity">
    <text evidence="2">Belongs to the universal ribosomal protein uS4 family.</text>
</comment>
<gene>
    <name evidence="13" type="ORF">K402DRAFT_320952</name>
</gene>
<feature type="region of interest" description="Disordered" evidence="11">
    <location>
        <begin position="85"/>
        <end position="109"/>
    </location>
</feature>
<dbReference type="Proteomes" id="UP000800041">
    <property type="component" value="Unassembled WGS sequence"/>
</dbReference>
<evidence type="ECO:0000256" key="7">
    <source>
        <dbReference type="ARBA" id="ARBA00023274"/>
    </source>
</evidence>
<evidence type="ECO:0000256" key="9">
    <source>
        <dbReference type="ARBA" id="ARBA00071419"/>
    </source>
</evidence>
<dbReference type="GO" id="GO:0003735">
    <property type="term" value="F:structural constituent of ribosome"/>
    <property type="evidence" value="ECO:0007669"/>
    <property type="project" value="TreeGrafter"/>
</dbReference>
<evidence type="ECO:0000256" key="6">
    <source>
        <dbReference type="ARBA" id="ARBA00023128"/>
    </source>
</evidence>
<feature type="compositionally biased region" description="Acidic residues" evidence="11">
    <location>
        <begin position="196"/>
        <end position="214"/>
    </location>
</feature>
<dbReference type="Gene3D" id="3.10.290.10">
    <property type="entry name" value="RNA-binding S4 domain"/>
    <property type="match status" value="1"/>
</dbReference>
<dbReference type="SUPFAM" id="SSF55174">
    <property type="entry name" value="Alpha-L RNA-binding motif"/>
    <property type="match status" value="1"/>
</dbReference>
<dbReference type="PANTHER" id="PTHR11831:SF4">
    <property type="entry name" value="SMALL RIBOSOMAL SUBUNIT PROTEIN US4M"/>
    <property type="match status" value="1"/>
</dbReference>
<dbReference type="InterPro" id="IPR002942">
    <property type="entry name" value="S4_RNA-bd"/>
</dbReference>
<keyword evidence="4 10" id="KW-0694">RNA-binding</keyword>
<evidence type="ECO:0000256" key="5">
    <source>
        <dbReference type="ARBA" id="ARBA00022980"/>
    </source>
</evidence>
<reference evidence="13" key="1">
    <citation type="journal article" date="2020" name="Stud. Mycol.">
        <title>101 Dothideomycetes genomes: a test case for predicting lifestyles and emergence of pathogens.</title>
        <authorList>
            <person name="Haridas S."/>
            <person name="Albert R."/>
            <person name="Binder M."/>
            <person name="Bloem J."/>
            <person name="Labutti K."/>
            <person name="Salamov A."/>
            <person name="Andreopoulos B."/>
            <person name="Baker S."/>
            <person name="Barry K."/>
            <person name="Bills G."/>
            <person name="Bluhm B."/>
            <person name="Cannon C."/>
            <person name="Castanera R."/>
            <person name="Culley D."/>
            <person name="Daum C."/>
            <person name="Ezra D."/>
            <person name="Gonzalez J."/>
            <person name="Henrissat B."/>
            <person name="Kuo A."/>
            <person name="Liang C."/>
            <person name="Lipzen A."/>
            <person name="Lutzoni F."/>
            <person name="Magnuson J."/>
            <person name="Mondo S."/>
            <person name="Nolan M."/>
            <person name="Ohm R."/>
            <person name="Pangilinan J."/>
            <person name="Park H.-J."/>
            <person name="Ramirez L."/>
            <person name="Alfaro M."/>
            <person name="Sun H."/>
            <person name="Tritt A."/>
            <person name="Yoshinaga Y."/>
            <person name="Zwiers L.-H."/>
            <person name="Turgeon B."/>
            <person name="Goodwin S."/>
            <person name="Spatafora J."/>
            <person name="Crous P."/>
            <person name="Grigoriev I."/>
        </authorList>
    </citation>
    <scope>NUCLEOTIDE SEQUENCE</scope>
    <source>
        <strain evidence="13">CBS 113979</strain>
    </source>
</reference>
<dbReference type="InterPro" id="IPR036986">
    <property type="entry name" value="S4_RNA-bd_sf"/>
</dbReference>
<feature type="domain" description="RNA-binding S4" evidence="12">
    <location>
        <begin position="122"/>
        <end position="184"/>
    </location>
</feature>
<keyword evidence="6" id="KW-0496">Mitochondrion</keyword>
<dbReference type="CDD" id="cd00165">
    <property type="entry name" value="S4"/>
    <property type="match status" value="1"/>
</dbReference>
<feature type="region of interest" description="Disordered" evidence="11">
    <location>
        <begin position="186"/>
        <end position="235"/>
    </location>
</feature>
<feature type="region of interest" description="Disordered" evidence="11">
    <location>
        <begin position="302"/>
        <end position="322"/>
    </location>
</feature>
<evidence type="ECO:0000256" key="4">
    <source>
        <dbReference type="ARBA" id="ARBA00022884"/>
    </source>
</evidence>
<keyword evidence="5" id="KW-0689">Ribosomal protein</keyword>
<keyword evidence="14" id="KW-1185">Reference proteome</keyword>
<keyword evidence="3" id="KW-0699">rRNA-binding</keyword>
<accession>A0A6G1HHI9</accession>
<dbReference type="InterPro" id="IPR022801">
    <property type="entry name" value="Ribosomal_uS4"/>
</dbReference>
<feature type="compositionally biased region" description="Polar residues" evidence="11">
    <location>
        <begin position="302"/>
        <end position="317"/>
    </location>
</feature>
<comment type="function">
    <text evidence="8">Component of the mitochondrial ribosome (mitoribosome), a dedicated translation machinery responsible for the synthesis of mitochondrial genome-encoded proteins, including at least some of the essential transmembrane subunits of the mitochondrial respiratory chain. The mitoribosomes are attached to the mitochondrial inner membrane and translation products are cotranslationally integrated into the membrane.</text>
</comment>
<proteinExistence type="inferred from homology"/>
<dbReference type="GO" id="GO:0019843">
    <property type="term" value="F:rRNA binding"/>
    <property type="evidence" value="ECO:0007669"/>
    <property type="project" value="UniProtKB-KW"/>
</dbReference>
<dbReference type="GO" id="GO:0005763">
    <property type="term" value="C:mitochondrial small ribosomal subunit"/>
    <property type="evidence" value="ECO:0007669"/>
    <property type="project" value="TreeGrafter"/>
</dbReference>
<dbReference type="OrthoDB" id="3356781at2759"/>
<dbReference type="SMART" id="SM00363">
    <property type="entry name" value="S4"/>
    <property type="match status" value="1"/>
</dbReference>
<dbReference type="Pfam" id="PF01479">
    <property type="entry name" value="S4"/>
    <property type="match status" value="1"/>
</dbReference>
<dbReference type="FunFam" id="3.10.290.10:FF:000025">
    <property type="entry name" value="30S ribosomal subunit S4"/>
    <property type="match status" value="1"/>
</dbReference>
<evidence type="ECO:0000256" key="8">
    <source>
        <dbReference type="ARBA" id="ARBA00037226"/>
    </source>
</evidence>
<evidence type="ECO:0000256" key="10">
    <source>
        <dbReference type="PROSITE-ProRule" id="PRU00182"/>
    </source>
</evidence>
<sequence>MRKRTRFHNLKNPKIRSTWNKINLYNLSRMTGSHLGDRTFFQQKWSAKSATRAYHGEHIREKTWERMFRKQIPSVVSMSHLDLAQDDGTENSAGRGAGKDNMPRDHTTRTPYMSMTYYPIERRLDSAIWRALFASSARQARQFVVHGAVKVNGKIMRHPSYLLNPGDMFSVDPERVLWAIGAPKEDSAAGQATIEGSEESAQEEIEEEEVEQSEPAEATAEGAGDASEAGAPKPKNQLKALQKEVEALEADPPENFSNKRKQEARALLTTIKRTRGKGDKLTQEEVDALTTTLMTLRAKIANPNSRNPTAVSTSEGSGLTPDEEKRLNAALERLRAKQAEHDENPLDPTKPYLTPWRPRPFMAPFAFIPRYLEVNQNVCAAVYLRHPVARPGLAEVPTPFQSDTSQLAFNWYLRRR</sequence>
<evidence type="ECO:0000256" key="3">
    <source>
        <dbReference type="ARBA" id="ARBA00022730"/>
    </source>
</evidence>
<evidence type="ECO:0000256" key="11">
    <source>
        <dbReference type="SAM" id="MobiDB-lite"/>
    </source>
</evidence>
<evidence type="ECO:0000313" key="14">
    <source>
        <dbReference type="Proteomes" id="UP000800041"/>
    </source>
</evidence>
<evidence type="ECO:0000256" key="1">
    <source>
        <dbReference type="ARBA" id="ARBA00004173"/>
    </source>
</evidence>
<dbReference type="GO" id="GO:0042274">
    <property type="term" value="P:ribosomal small subunit biogenesis"/>
    <property type="evidence" value="ECO:0007669"/>
    <property type="project" value="TreeGrafter"/>
</dbReference>
<dbReference type="PROSITE" id="PS50889">
    <property type="entry name" value="S4"/>
    <property type="match status" value="1"/>
</dbReference>
<feature type="compositionally biased region" description="Low complexity" evidence="11">
    <location>
        <begin position="215"/>
        <end position="231"/>
    </location>
</feature>
<dbReference type="EMBL" id="ML977137">
    <property type="protein sequence ID" value="KAF1992537.1"/>
    <property type="molecule type" value="Genomic_DNA"/>
</dbReference>
<name>A0A6G1HHI9_9PEZI</name>
<comment type="subcellular location">
    <subcellularLocation>
        <location evidence="1">Mitochondrion</location>
    </subcellularLocation>
</comment>
<dbReference type="AlphaFoldDB" id="A0A6G1HHI9"/>